<dbReference type="GO" id="GO:0006412">
    <property type="term" value="P:translation"/>
    <property type="evidence" value="ECO:0007669"/>
    <property type="project" value="UniProtKB-KW"/>
</dbReference>
<keyword evidence="5" id="KW-0547">Nucleotide-binding</keyword>
<evidence type="ECO:0000256" key="5">
    <source>
        <dbReference type="ARBA" id="ARBA00022741"/>
    </source>
</evidence>
<comment type="similarity">
    <text evidence="2">Belongs to the TRAFAC class translation factor GTPase superfamily. Classic translation factor GTPase family. EF-Tu/EF-1A subfamily.</text>
</comment>
<dbReference type="Proteomes" id="UP000695007">
    <property type="component" value="Unplaced"/>
</dbReference>
<dbReference type="GeneID" id="105360357"/>
<comment type="subcellular location">
    <subcellularLocation>
        <location evidence="1">Cytoplasm</location>
    </subcellularLocation>
</comment>
<evidence type="ECO:0000256" key="6">
    <source>
        <dbReference type="ARBA" id="ARBA00022801"/>
    </source>
</evidence>
<evidence type="ECO:0000313" key="12">
    <source>
        <dbReference type="RefSeq" id="XP_011495550.1"/>
    </source>
</evidence>
<dbReference type="FunFam" id="2.40.30.10:FF:000020">
    <property type="entry name" value="Translation elongation factor EF-1"/>
    <property type="match status" value="1"/>
</dbReference>
<keyword evidence="6" id="KW-0378">Hydrolase</keyword>
<dbReference type="Pfam" id="PF00009">
    <property type="entry name" value="GTP_EFTU"/>
    <property type="match status" value="1"/>
</dbReference>
<evidence type="ECO:0000256" key="7">
    <source>
        <dbReference type="ARBA" id="ARBA00022917"/>
    </source>
</evidence>
<name>A0AAJ6YCM5_9HYME</name>
<comment type="catalytic activity">
    <reaction evidence="9">
        <text>GTP + H2O = GDP + phosphate + H(+)</text>
        <dbReference type="Rhea" id="RHEA:19669"/>
        <dbReference type="ChEBI" id="CHEBI:15377"/>
        <dbReference type="ChEBI" id="CHEBI:15378"/>
        <dbReference type="ChEBI" id="CHEBI:37565"/>
        <dbReference type="ChEBI" id="CHEBI:43474"/>
        <dbReference type="ChEBI" id="CHEBI:58189"/>
    </reaction>
    <physiologicalReaction direction="left-to-right" evidence="9">
        <dbReference type="Rhea" id="RHEA:19670"/>
    </physiologicalReaction>
</comment>
<accession>A0AAJ6YCM5</accession>
<dbReference type="InterPro" id="IPR027417">
    <property type="entry name" value="P-loop_NTPase"/>
</dbReference>
<evidence type="ECO:0000256" key="4">
    <source>
        <dbReference type="ARBA" id="ARBA00022553"/>
    </source>
</evidence>
<keyword evidence="4" id="KW-0597">Phosphoprotein</keyword>
<dbReference type="InterPro" id="IPR037189">
    <property type="entry name" value="HBS1-like_N_sf"/>
</dbReference>
<dbReference type="SUPFAM" id="SSF52540">
    <property type="entry name" value="P-loop containing nucleoside triphosphate hydrolases"/>
    <property type="match status" value="1"/>
</dbReference>
<dbReference type="SUPFAM" id="SSF50465">
    <property type="entry name" value="EF-Tu/eEF-1alpha/eIF2-gamma C-terminal domain"/>
    <property type="match status" value="1"/>
</dbReference>
<dbReference type="InterPro" id="IPR009001">
    <property type="entry name" value="Transl_elong_EF1A/Init_IF2_C"/>
</dbReference>
<dbReference type="InterPro" id="IPR050100">
    <property type="entry name" value="TRAFAC_GTPase_members"/>
</dbReference>
<proteinExistence type="inferred from homology"/>
<evidence type="ECO:0000256" key="8">
    <source>
        <dbReference type="ARBA" id="ARBA00023134"/>
    </source>
</evidence>
<organism evidence="11 12">
    <name type="scientific">Ceratosolen solmsi marchali</name>
    <dbReference type="NCBI Taxonomy" id="326594"/>
    <lineage>
        <taxon>Eukaryota</taxon>
        <taxon>Metazoa</taxon>
        <taxon>Ecdysozoa</taxon>
        <taxon>Arthropoda</taxon>
        <taxon>Hexapoda</taxon>
        <taxon>Insecta</taxon>
        <taxon>Pterygota</taxon>
        <taxon>Neoptera</taxon>
        <taxon>Endopterygota</taxon>
        <taxon>Hymenoptera</taxon>
        <taxon>Apocrita</taxon>
        <taxon>Proctotrupomorpha</taxon>
        <taxon>Chalcidoidea</taxon>
        <taxon>Agaonidae</taxon>
        <taxon>Agaoninae</taxon>
        <taxon>Ceratosolen</taxon>
    </lineage>
</organism>
<dbReference type="InterPro" id="IPR000795">
    <property type="entry name" value="T_Tr_GTP-bd_dom"/>
</dbReference>
<dbReference type="SUPFAM" id="SSF109732">
    <property type="entry name" value="HBS1-like domain"/>
    <property type="match status" value="1"/>
</dbReference>
<keyword evidence="7" id="KW-0648">Protein biosynthesis</keyword>
<dbReference type="PANTHER" id="PTHR23115">
    <property type="entry name" value="TRANSLATION FACTOR"/>
    <property type="match status" value="1"/>
</dbReference>
<dbReference type="Gene3D" id="1.10.8.10">
    <property type="entry name" value="DNA helicase RuvA subunit, C-terminal domain"/>
    <property type="match status" value="1"/>
</dbReference>
<evidence type="ECO:0000256" key="2">
    <source>
        <dbReference type="ARBA" id="ARBA00007249"/>
    </source>
</evidence>
<dbReference type="Gene3D" id="3.40.50.300">
    <property type="entry name" value="P-loop containing nucleotide triphosphate hydrolases"/>
    <property type="match status" value="1"/>
</dbReference>
<dbReference type="RefSeq" id="XP_011495550.1">
    <property type="nucleotide sequence ID" value="XM_011497248.1"/>
</dbReference>
<evidence type="ECO:0000256" key="1">
    <source>
        <dbReference type="ARBA" id="ARBA00004496"/>
    </source>
</evidence>
<dbReference type="Gene3D" id="2.40.30.10">
    <property type="entry name" value="Translation factors"/>
    <property type="match status" value="2"/>
</dbReference>
<dbReference type="Pfam" id="PF22594">
    <property type="entry name" value="GTP-eEF1A_C"/>
    <property type="match status" value="1"/>
</dbReference>
<dbReference type="Pfam" id="PF03144">
    <property type="entry name" value="GTP_EFTU_D2"/>
    <property type="match status" value="1"/>
</dbReference>
<keyword evidence="3" id="KW-0963">Cytoplasm</keyword>
<dbReference type="CDD" id="cd04093">
    <property type="entry name" value="HBS1_C_III"/>
    <property type="match status" value="1"/>
</dbReference>
<evidence type="ECO:0000256" key="3">
    <source>
        <dbReference type="ARBA" id="ARBA00022490"/>
    </source>
</evidence>
<gene>
    <name evidence="12" type="primary">LOC105360357</name>
</gene>
<protein>
    <submittedName>
        <fullName evidence="12">HBS1-like protein</fullName>
    </submittedName>
</protein>
<dbReference type="AlphaFoldDB" id="A0AAJ6YCM5"/>
<reference evidence="12" key="1">
    <citation type="submission" date="2025-08" db="UniProtKB">
        <authorList>
            <consortium name="RefSeq"/>
        </authorList>
    </citation>
    <scope>IDENTIFICATION</scope>
</reference>
<sequence length="678" mass="76057">MSRHRDVRSMEYSNYIDTYDDLSEDSMEEDYAVSPSVQQFIYDRNKEGAITSFFNHLDNEDNKVVCDVVYDEAALKICRDAIGDLLVDIISESELKKRIYKFNYNVEAVINSVLNEPNEGLRSYNLSDFIAGNNPSPEELPEKMKPTVKVVPTTSKNIVKGFDVSVTENVNNLTIQSESPCVVRNQELKSKADSNRKKKGQASTVNLLQMLWYCTIKGKLRSELPITLENSEQPRVKEKRDALAIYKSKRESCKENLSLIMVGHVDAGKSTILGRLLYDLGQVPDKVFHKNQEESKKIGKQSFVYAWVLDLSEEERERGITMDIGQSKFETDNKIITLIDSPGHKDFVPNVIMGVAQADVAFLVVDATTGEFETGFESGGQTREHTLLLRALGVTQLAVIINKLDTVNWSEQRFKKIVMDMADYLKQVGFKEPIRYVPCSGLSGVNIVENVKDIEKFSWYNGPTLVEVIDGFKSPERPVDKPLRFSVNDIFKNAGFGFSIYGHMETGMVSVGDKILVLPSNETAIVKGIQMDDNNVTHAFAGDQVSLILANNYQEKLAIGHIICDPQFPVPVTNRFQAHIACFNINKILTIGMPVVLHQQSLVEPAIISRIMAEINKSTGEPLKKAPRYLAKNMNAIVQITTERPICVELQKDSRQIGRITLRIDGLTIAAGLITKIE</sequence>
<dbReference type="PRINTS" id="PR00315">
    <property type="entry name" value="ELONGATNFCT"/>
</dbReference>
<dbReference type="GO" id="GO:0005525">
    <property type="term" value="F:GTP binding"/>
    <property type="evidence" value="ECO:0007669"/>
    <property type="project" value="UniProtKB-KW"/>
</dbReference>
<evidence type="ECO:0000313" key="11">
    <source>
        <dbReference type="Proteomes" id="UP000695007"/>
    </source>
</evidence>
<dbReference type="FunFam" id="3.40.50.300:FF:000204">
    <property type="entry name" value="Translation elongation factor Tu"/>
    <property type="match status" value="1"/>
</dbReference>
<feature type="domain" description="Tr-type G" evidence="10">
    <location>
        <begin position="254"/>
        <end position="479"/>
    </location>
</feature>
<dbReference type="SUPFAM" id="SSF50447">
    <property type="entry name" value="Translation proteins"/>
    <property type="match status" value="1"/>
</dbReference>
<dbReference type="GO" id="GO:0003924">
    <property type="term" value="F:GTPase activity"/>
    <property type="evidence" value="ECO:0007669"/>
    <property type="project" value="InterPro"/>
</dbReference>
<dbReference type="InterPro" id="IPR054696">
    <property type="entry name" value="GTP-eEF1A_C"/>
</dbReference>
<dbReference type="InterPro" id="IPR004161">
    <property type="entry name" value="EFTu-like_2"/>
</dbReference>
<evidence type="ECO:0000259" key="10">
    <source>
        <dbReference type="PROSITE" id="PS51722"/>
    </source>
</evidence>
<dbReference type="CDD" id="cd01883">
    <property type="entry name" value="EF1_alpha"/>
    <property type="match status" value="1"/>
</dbReference>
<dbReference type="InterPro" id="IPR009000">
    <property type="entry name" value="Transl_B-barrel_sf"/>
</dbReference>
<evidence type="ECO:0000256" key="9">
    <source>
        <dbReference type="ARBA" id="ARBA00049117"/>
    </source>
</evidence>
<keyword evidence="11" id="KW-1185">Reference proteome</keyword>
<dbReference type="KEGG" id="csol:105360357"/>
<dbReference type="GO" id="GO:0005737">
    <property type="term" value="C:cytoplasm"/>
    <property type="evidence" value="ECO:0007669"/>
    <property type="project" value="UniProtKB-SubCell"/>
</dbReference>
<keyword evidence="8" id="KW-0342">GTP-binding</keyword>
<dbReference type="PROSITE" id="PS51722">
    <property type="entry name" value="G_TR_2"/>
    <property type="match status" value="1"/>
</dbReference>
<dbReference type="CTD" id="117365"/>
<dbReference type="CDD" id="cd16267">
    <property type="entry name" value="HBS1-like_II"/>
    <property type="match status" value="1"/>
</dbReference>